<keyword evidence="2" id="KW-1185">Reference proteome</keyword>
<dbReference type="AlphaFoldDB" id="A0ABC8SCV1"/>
<reference evidence="1 2" key="1">
    <citation type="submission" date="2024-02" db="EMBL/GenBank/DDBJ databases">
        <authorList>
            <person name="Vignale AGUSTIN F."/>
            <person name="Sosa J E."/>
            <person name="Modenutti C."/>
        </authorList>
    </citation>
    <scope>NUCLEOTIDE SEQUENCE [LARGE SCALE GENOMIC DNA]</scope>
</reference>
<protein>
    <submittedName>
        <fullName evidence="1">Uncharacterized protein</fullName>
    </submittedName>
</protein>
<accession>A0ABC8SCV1</accession>
<dbReference type="Proteomes" id="UP001642360">
    <property type="component" value="Unassembled WGS sequence"/>
</dbReference>
<sequence>MQILERNHILHLQPLIYGHVALGLYEPCTTVIALDVWPSGLRSPEPATSHVERMKKCEHWFLDLEDGQAIKCLTPEIVNSSEVVKLHG</sequence>
<comment type="caution">
    <text evidence="1">The sequence shown here is derived from an EMBL/GenBank/DDBJ whole genome shotgun (WGS) entry which is preliminary data.</text>
</comment>
<proteinExistence type="predicted"/>
<name>A0ABC8SCV1_9AQUA</name>
<evidence type="ECO:0000313" key="2">
    <source>
        <dbReference type="Proteomes" id="UP001642360"/>
    </source>
</evidence>
<evidence type="ECO:0000313" key="1">
    <source>
        <dbReference type="EMBL" id="CAK9155024.1"/>
    </source>
</evidence>
<gene>
    <name evidence="1" type="ORF">ILEXP_LOCUS23395</name>
</gene>
<organism evidence="1 2">
    <name type="scientific">Ilex paraguariensis</name>
    <name type="common">yerba mate</name>
    <dbReference type="NCBI Taxonomy" id="185542"/>
    <lineage>
        <taxon>Eukaryota</taxon>
        <taxon>Viridiplantae</taxon>
        <taxon>Streptophyta</taxon>
        <taxon>Embryophyta</taxon>
        <taxon>Tracheophyta</taxon>
        <taxon>Spermatophyta</taxon>
        <taxon>Magnoliopsida</taxon>
        <taxon>eudicotyledons</taxon>
        <taxon>Gunneridae</taxon>
        <taxon>Pentapetalae</taxon>
        <taxon>asterids</taxon>
        <taxon>campanulids</taxon>
        <taxon>Aquifoliales</taxon>
        <taxon>Aquifoliaceae</taxon>
        <taxon>Ilex</taxon>
    </lineage>
</organism>
<dbReference type="EMBL" id="CAUOFW020002621">
    <property type="protein sequence ID" value="CAK9155024.1"/>
    <property type="molecule type" value="Genomic_DNA"/>
</dbReference>